<dbReference type="EMBL" id="PIQI01000025">
    <property type="protein sequence ID" value="PJZ04112.1"/>
    <property type="molecule type" value="Genomic_DNA"/>
</dbReference>
<evidence type="ECO:0000313" key="2">
    <source>
        <dbReference type="Proteomes" id="UP000232062"/>
    </source>
</evidence>
<comment type="caution">
    <text evidence="1">The sequence shown here is derived from an EMBL/GenBank/DDBJ whole genome shotgun (WGS) entry which is preliminary data.</text>
</comment>
<organism evidence="1 2">
    <name type="scientific">Pantoea rodasii</name>
    <dbReference type="NCBI Taxonomy" id="1076549"/>
    <lineage>
        <taxon>Bacteria</taxon>
        <taxon>Pseudomonadati</taxon>
        <taxon>Pseudomonadota</taxon>
        <taxon>Gammaproteobacteria</taxon>
        <taxon>Enterobacterales</taxon>
        <taxon>Erwiniaceae</taxon>
        <taxon>Pantoea</taxon>
    </lineage>
</organism>
<keyword evidence="2" id="KW-1185">Reference proteome</keyword>
<proteinExistence type="predicted"/>
<accession>A0A2M9W9B1</accession>
<sequence>METFGVTDMFRPGSCTRQVQLLVDGEVSKKKFISFQVRVASMKTFITLRYWKELTVSGVWLFVHQRLC</sequence>
<dbReference type="Proteomes" id="UP000232062">
    <property type="component" value="Unassembled WGS sequence"/>
</dbReference>
<gene>
    <name evidence="1" type="ORF">PRCB_17710</name>
</gene>
<reference evidence="1 2" key="1">
    <citation type="submission" date="2017-11" db="EMBL/GenBank/DDBJ databases">
        <title>The genome sequence of Pantoea rodasii DSM 26611.</title>
        <authorList>
            <person name="Gao J."/>
            <person name="Mao X."/>
            <person name="Sun J."/>
        </authorList>
    </citation>
    <scope>NUCLEOTIDE SEQUENCE [LARGE SCALE GENOMIC DNA]</scope>
    <source>
        <strain evidence="1 2">DSM 26611</strain>
    </source>
</reference>
<evidence type="ECO:0000313" key="1">
    <source>
        <dbReference type="EMBL" id="PJZ04112.1"/>
    </source>
</evidence>
<dbReference type="STRING" id="1076549.HA45_12855"/>
<protein>
    <submittedName>
        <fullName evidence="1">Uncharacterized protein</fullName>
    </submittedName>
</protein>
<dbReference type="AlphaFoldDB" id="A0A2M9W9B1"/>
<name>A0A2M9W9B1_9GAMM</name>